<dbReference type="GO" id="GO:0003700">
    <property type="term" value="F:DNA-binding transcription factor activity"/>
    <property type="evidence" value="ECO:0007669"/>
    <property type="project" value="InterPro"/>
</dbReference>
<dbReference type="EMBL" id="BKAX01000001">
    <property type="protein sequence ID" value="GEQ04189.1"/>
    <property type="molecule type" value="Genomic_DNA"/>
</dbReference>
<dbReference type="EMBL" id="EU296754">
    <property type="protein sequence ID" value="ABY26569.1"/>
    <property type="molecule type" value="Genomic_DNA"/>
</dbReference>
<dbReference type="SUPFAM" id="SSF88946">
    <property type="entry name" value="Sigma2 domain of RNA polymerase sigma factors"/>
    <property type="match status" value="1"/>
</dbReference>
<evidence type="ECO:0000313" key="9">
    <source>
        <dbReference type="Proteomes" id="UP000321057"/>
    </source>
</evidence>
<dbReference type="OrthoDB" id="2409277at2"/>
<dbReference type="SUPFAM" id="SSF46894">
    <property type="entry name" value="C-terminal effector domain of the bipartite response regulators"/>
    <property type="match status" value="1"/>
</dbReference>
<feature type="domain" description="RNA polymerase sigma-70 region 2" evidence="6">
    <location>
        <begin position="32"/>
        <end position="93"/>
    </location>
</feature>
<reference evidence="7" key="1">
    <citation type="journal article" date="2008" name="Diagn. Microbiol. Infect. Dis.">
        <title>The sigH gene sequence can subspeciate staphylococci.</title>
        <authorList>
            <person name="Morikawa K."/>
            <person name="Ohniwa R.L."/>
            <person name="Kumano M."/>
            <person name="Okamura H."/>
            <person name="Saito S."/>
            <person name="Ohta T."/>
        </authorList>
    </citation>
    <scope>NUCLEOTIDE SEQUENCE</scope>
    <source>
        <strain evidence="7">GTC 379</strain>
    </source>
</reference>
<dbReference type="Pfam" id="PF04542">
    <property type="entry name" value="Sigma70_r2"/>
    <property type="match status" value="1"/>
</dbReference>
<dbReference type="InterPro" id="IPR036388">
    <property type="entry name" value="WH-like_DNA-bd_sf"/>
</dbReference>
<comment type="similarity">
    <text evidence="1">Belongs to the sigma-70 factor family.</text>
</comment>
<reference evidence="8 9" key="2">
    <citation type="submission" date="2019-07" db="EMBL/GenBank/DDBJ databases">
        <title>Whole genome shotgun sequence of Staphylococcus gallinarum NBRC 109767.</title>
        <authorList>
            <person name="Hosoyama A."/>
            <person name="Uohara A."/>
            <person name="Ohji S."/>
            <person name="Ichikawa N."/>
        </authorList>
    </citation>
    <scope>NUCLEOTIDE SEQUENCE [LARGE SCALE GENOMIC DNA]</scope>
    <source>
        <strain evidence="8 9">NBRC 109767</strain>
    </source>
</reference>
<proteinExistence type="inferred from homology"/>
<evidence type="ECO:0000256" key="5">
    <source>
        <dbReference type="ARBA" id="ARBA00024701"/>
    </source>
</evidence>
<evidence type="ECO:0000313" key="7">
    <source>
        <dbReference type="EMBL" id="ABY26569.1"/>
    </source>
</evidence>
<keyword evidence="9" id="KW-1185">Reference proteome</keyword>
<dbReference type="Gene3D" id="1.10.10.10">
    <property type="entry name" value="Winged helix-like DNA-binding domain superfamily/Winged helix DNA-binding domain"/>
    <property type="match status" value="1"/>
</dbReference>
<name>A9YUT8_STAGA</name>
<dbReference type="Gene3D" id="1.10.1740.10">
    <property type="match status" value="1"/>
</dbReference>
<dbReference type="InterPro" id="IPR013325">
    <property type="entry name" value="RNA_pol_sigma_r2"/>
</dbReference>
<dbReference type="GO" id="GO:0006352">
    <property type="term" value="P:DNA-templated transcription initiation"/>
    <property type="evidence" value="ECO:0007669"/>
    <property type="project" value="InterPro"/>
</dbReference>
<organism evidence="7">
    <name type="scientific">Staphylococcus gallinarum</name>
    <dbReference type="NCBI Taxonomy" id="1293"/>
    <lineage>
        <taxon>Bacteria</taxon>
        <taxon>Bacillati</taxon>
        <taxon>Bacillota</taxon>
        <taxon>Bacilli</taxon>
        <taxon>Bacillales</taxon>
        <taxon>Staphylococcaceae</taxon>
        <taxon>Staphylococcus</taxon>
    </lineage>
</organism>
<gene>
    <name evidence="8" type="ORF">SGA02_00170</name>
</gene>
<evidence type="ECO:0000313" key="8">
    <source>
        <dbReference type="EMBL" id="GEQ04189.1"/>
    </source>
</evidence>
<dbReference type="InterPro" id="IPR014284">
    <property type="entry name" value="RNA_pol_sigma-70_dom"/>
</dbReference>
<evidence type="ECO:0000256" key="3">
    <source>
        <dbReference type="ARBA" id="ARBA00023015"/>
    </source>
</evidence>
<protein>
    <recommendedName>
        <fullName evidence="2">RNA polymerase sigma factor SigS</fullName>
    </recommendedName>
</protein>
<dbReference type="InterPro" id="IPR016032">
    <property type="entry name" value="Sig_transdc_resp-reg_C-effctor"/>
</dbReference>
<keyword evidence="3" id="KW-0805">Transcription regulation</keyword>
<dbReference type="AlphaFoldDB" id="A9YUT8"/>
<comment type="function">
    <text evidence="5">Sigma factors are initiation factors that promote the attachment of RNA polymerase to specific initiation sites and are then released. Sigma-S contributes to the protection against external stress, thus playing a role in cellular fitness and survival.</text>
</comment>
<accession>A9YUT8</accession>
<evidence type="ECO:0000256" key="1">
    <source>
        <dbReference type="ARBA" id="ARBA00007788"/>
    </source>
</evidence>
<dbReference type="InterPro" id="IPR007627">
    <property type="entry name" value="RNA_pol_sigma70_r2"/>
</dbReference>
<sequence length="188" mass="22361">MQENTNVNKYVQYENVNLTIHSVNCILEQTRTHIIQRVNHFSIHPNDREDICQEILLKVFLALNCFDFERNIPLEHYINRIIKHAKCDYIRDKVKRLKRQESLVQEHIVKYGTPIASSKLELDLITKDSICMLHKRLADCTTLERKIMQLAFRDHKPKEIAHILNIEVKVVYNAIQRCKMKLKPYLQV</sequence>
<keyword evidence="4" id="KW-0804">Transcription</keyword>
<evidence type="ECO:0000256" key="4">
    <source>
        <dbReference type="ARBA" id="ARBA00023163"/>
    </source>
</evidence>
<evidence type="ECO:0000259" key="6">
    <source>
        <dbReference type="Pfam" id="PF04542"/>
    </source>
</evidence>
<dbReference type="Proteomes" id="UP000321057">
    <property type="component" value="Unassembled WGS sequence"/>
</dbReference>
<evidence type="ECO:0000256" key="2">
    <source>
        <dbReference type="ARBA" id="ARBA00021245"/>
    </source>
</evidence>
<dbReference type="NCBIfam" id="TIGR02937">
    <property type="entry name" value="sigma70-ECF"/>
    <property type="match status" value="1"/>
</dbReference>
<dbReference type="GO" id="GO:0003677">
    <property type="term" value="F:DNA binding"/>
    <property type="evidence" value="ECO:0007669"/>
    <property type="project" value="InterPro"/>
</dbReference>